<dbReference type="PROSITE" id="PS50975">
    <property type="entry name" value="ATP_GRASP"/>
    <property type="match status" value="1"/>
</dbReference>
<proteinExistence type="predicted"/>
<evidence type="ECO:0000256" key="1">
    <source>
        <dbReference type="ARBA" id="ARBA00022598"/>
    </source>
</evidence>
<dbReference type="PANTHER" id="PTHR43585:SF2">
    <property type="entry name" value="ATP-GRASP ENZYME FSQD"/>
    <property type="match status" value="1"/>
</dbReference>
<dbReference type="RefSeq" id="WP_180990776.1">
    <property type="nucleotide sequence ID" value="NZ_JBHWEZ010000046.1"/>
</dbReference>
<keyword evidence="2 4" id="KW-0547">Nucleotide-binding</keyword>
<dbReference type="InterPro" id="IPR013815">
    <property type="entry name" value="ATP_grasp_subdomain_1"/>
</dbReference>
<feature type="domain" description="ATP-grasp" evidence="5">
    <location>
        <begin position="111"/>
        <end position="307"/>
    </location>
</feature>
<evidence type="ECO:0000256" key="4">
    <source>
        <dbReference type="PROSITE-ProRule" id="PRU00409"/>
    </source>
</evidence>
<dbReference type="Gene3D" id="3.30.1490.20">
    <property type="entry name" value="ATP-grasp fold, A domain"/>
    <property type="match status" value="1"/>
</dbReference>
<dbReference type="Gene3D" id="3.40.50.20">
    <property type="match status" value="1"/>
</dbReference>
<evidence type="ECO:0000256" key="3">
    <source>
        <dbReference type="ARBA" id="ARBA00022840"/>
    </source>
</evidence>
<dbReference type="InterPro" id="IPR040570">
    <property type="entry name" value="LAL_C2"/>
</dbReference>
<reference evidence="6 7" key="1">
    <citation type="submission" date="2015-09" db="EMBL/GenBank/DDBJ databases">
        <title>Genome sequence, genome mining and natural product profiling of a biocontrol bacterium Streptomyces malaysiensis F913.</title>
        <authorList>
            <person name="Xu Y."/>
            <person name="Wei J."/>
            <person name="Xie J."/>
            <person name="Li T."/>
            <person name="Zhou Z."/>
        </authorList>
    </citation>
    <scope>NUCLEOTIDE SEQUENCE [LARGE SCALE GENOMIC DNA]</scope>
    <source>
        <strain evidence="6 7">F913</strain>
    </source>
</reference>
<comment type="caution">
    <text evidence="6">The sequence shown here is derived from an EMBL/GenBank/DDBJ whole genome shotgun (WGS) entry which is preliminary data.</text>
</comment>
<keyword evidence="7" id="KW-1185">Reference proteome</keyword>
<dbReference type="Proteomes" id="UP000236520">
    <property type="component" value="Unassembled WGS sequence"/>
</dbReference>
<dbReference type="GO" id="GO:0005524">
    <property type="term" value="F:ATP binding"/>
    <property type="evidence" value="ECO:0007669"/>
    <property type="project" value="UniProtKB-UniRule"/>
</dbReference>
<protein>
    <recommendedName>
        <fullName evidence="5">ATP-grasp domain-containing protein</fullName>
    </recommendedName>
</protein>
<dbReference type="PANTHER" id="PTHR43585">
    <property type="entry name" value="FUMIPYRROLE BIOSYNTHESIS PROTEIN C"/>
    <property type="match status" value="1"/>
</dbReference>
<dbReference type="InterPro" id="IPR052032">
    <property type="entry name" value="ATP-dep_AA_Ligase"/>
</dbReference>
<sequence length="403" mass="43852">MKLGVLIVNSRKPVPPWLLRLPEVGDVSVITEPPYAGDFPPEVEVRTVPSIMDVDAVRRAALDVMRVRPVDRVLSPAEHAISTSGYLRSTLGLPGLGHEASLACSNKYVMKREFVRAGLPVTPFRQITDLGGVEEAATETGWPVVVKPVYGGGSLDVFVLEDEAHYREFAQMPTSAGLRASAHPLIVEKYVDIADEYHIDGVVHEGKVVFTAPSRYFTPLLGNIDAFTGSYLVPPDDLHHDTLMSLHERAVRAVGLESGVTHLEVFRTEAGFLVGEIACRPAGAGIPDAVLLGTGVDLWRAWSRTALGLDPDVTPKPGAPIVVNCELPIRAGLITELTEADELLALPGVVRVDMLHKVGDTVPERLHSSSATGIVFYEAASETEVWERLRIIRDTFVLRTDRD</sequence>
<dbReference type="AlphaFoldDB" id="A0A2J7YPL7"/>
<keyword evidence="3 4" id="KW-0067">ATP-binding</keyword>
<dbReference type="Pfam" id="PF18603">
    <property type="entry name" value="LAL_C2"/>
    <property type="match status" value="1"/>
</dbReference>
<evidence type="ECO:0000259" key="5">
    <source>
        <dbReference type="PROSITE" id="PS50975"/>
    </source>
</evidence>
<evidence type="ECO:0000313" key="7">
    <source>
        <dbReference type="Proteomes" id="UP000236520"/>
    </source>
</evidence>
<evidence type="ECO:0000313" key="6">
    <source>
        <dbReference type="EMBL" id="PNG89869.1"/>
    </source>
</evidence>
<evidence type="ECO:0000256" key="2">
    <source>
        <dbReference type="ARBA" id="ARBA00022741"/>
    </source>
</evidence>
<dbReference type="SUPFAM" id="SSF56059">
    <property type="entry name" value="Glutathione synthetase ATP-binding domain-like"/>
    <property type="match status" value="1"/>
</dbReference>
<keyword evidence="1" id="KW-0436">Ligase</keyword>
<dbReference type="Gene3D" id="3.30.470.20">
    <property type="entry name" value="ATP-grasp fold, B domain"/>
    <property type="match status" value="1"/>
</dbReference>
<dbReference type="GO" id="GO:0046872">
    <property type="term" value="F:metal ion binding"/>
    <property type="evidence" value="ECO:0007669"/>
    <property type="project" value="InterPro"/>
</dbReference>
<organism evidence="6 7">
    <name type="scientific">Streptomyces malaysiensis</name>
    <dbReference type="NCBI Taxonomy" id="92644"/>
    <lineage>
        <taxon>Bacteria</taxon>
        <taxon>Bacillati</taxon>
        <taxon>Actinomycetota</taxon>
        <taxon>Actinomycetes</taxon>
        <taxon>Kitasatosporales</taxon>
        <taxon>Streptomycetaceae</taxon>
        <taxon>Streptomyces</taxon>
        <taxon>Streptomyces violaceusniger group</taxon>
    </lineage>
</organism>
<dbReference type="EMBL" id="LJIW01000002">
    <property type="protein sequence ID" value="PNG89869.1"/>
    <property type="molecule type" value="Genomic_DNA"/>
</dbReference>
<dbReference type="InterPro" id="IPR011761">
    <property type="entry name" value="ATP-grasp"/>
</dbReference>
<dbReference type="GO" id="GO:0016874">
    <property type="term" value="F:ligase activity"/>
    <property type="evidence" value="ECO:0007669"/>
    <property type="project" value="UniProtKB-KW"/>
</dbReference>
<gene>
    <name evidence="6" type="ORF">SMF913_25334</name>
</gene>
<accession>A0A2J7YPL7</accession>
<name>A0A2J7YPL7_STRMQ</name>
<dbReference type="Pfam" id="PF13535">
    <property type="entry name" value="ATP-grasp_4"/>
    <property type="match status" value="1"/>
</dbReference>